<comment type="caution">
    <text evidence="7">The sequence shown here is derived from an EMBL/GenBank/DDBJ whole genome shotgun (WGS) entry which is preliminary data.</text>
</comment>
<feature type="domain" description="MYND-type" evidence="6">
    <location>
        <begin position="93"/>
        <end position="133"/>
    </location>
</feature>
<dbReference type="InterPro" id="IPR024119">
    <property type="entry name" value="TF_DEAF-1"/>
</dbReference>
<evidence type="ECO:0000256" key="5">
    <source>
        <dbReference type="SAM" id="MobiDB-lite"/>
    </source>
</evidence>
<proteinExistence type="predicted"/>
<keyword evidence="8" id="KW-1185">Reference proteome</keyword>
<dbReference type="PANTHER" id="PTHR10237">
    <property type="entry name" value="DEFORMED EPIDERMAL AUTOREGULATORY FACTOR 1 HOMOLOG SUPPRESSIN"/>
    <property type="match status" value="1"/>
</dbReference>
<reference evidence="7 8" key="1">
    <citation type="journal article" date="2021" name="Sci. Rep.">
        <title>The genome of the diatom Chaetoceros tenuissimus carries an ancient integrated fragment of an extant virus.</title>
        <authorList>
            <person name="Hongo Y."/>
            <person name="Kimura K."/>
            <person name="Takaki Y."/>
            <person name="Yoshida Y."/>
            <person name="Baba S."/>
            <person name="Kobayashi G."/>
            <person name="Nagasaki K."/>
            <person name="Hano T."/>
            <person name="Tomaru Y."/>
        </authorList>
    </citation>
    <scope>NUCLEOTIDE SEQUENCE [LARGE SCALE GENOMIC DNA]</scope>
    <source>
        <strain evidence="7 8">NIES-3715</strain>
    </source>
</reference>
<evidence type="ECO:0000313" key="8">
    <source>
        <dbReference type="Proteomes" id="UP001054902"/>
    </source>
</evidence>
<evidence type="ECO:0000313" key="7">
    <source>
        <dbReference type="EMBL" id="GFH52353.1"/>
    </source>
</evidence>
<keyword evidence="1" id="KW-0479">Metal-binding</keyword>
<organism evidence="7 8">
    <name type="scientific">Chaetoceros tenuissimus</name>
    <dbReference type="NCBI Taxonomy" id="426638"/>
    <lineage>
        <taxon>Eukaryota</taxon>
        <taxon>Sar</taxon>
        <taxon>Stramenopiles</taxon>
        <taxon>Ochrophyta</taxon>
        <taxon>Bacillariophyta</taxon>
        <taxon>Coscinodiscophyceae</taxon>
        <taxon>Chaetocerotophycidae</taxon>
        <taxon>Chaetocerotales</taxon>
        <taxon>Chaetocerotaceae</taxon>
        <taxon>Chaetoceros</taxon>
    </lineage>
</organism>
<dbReference type="SUPFAM" id="SSF144232">
    <property type="entry name" value="HIT/MYND zinc finger-like"/>
    <property type="match status" value="2"/>
</dbReference>
<sequence length="270" mass="30808">MSLPSESAEKPTGPCVACQKEGAVLRCVACRDVGIDIFFCNRECQVKLWKAHKTICGKVSASDSVPKDASSKEKRGKSLRKTLKKSNQKQRVCYNCMKTEKEVKLSSCSGCDGAEYCSKECQKAHWPKHKERCKHNSMVRQLMDFTLTTTQKNIQNLYEQWRSKPIVFVGTLHSKCQQIMDISEYPPTKIMRATLEFDYNLKTFVHAEEPKVIPLSQCPQQWQDALKCTMSQNDELKKLDSAFTQYAIVTCKNWEPSIKDSSTCILKKIL</sequence>
<evidence type="ECO:0000256" key="3">
    <source>
        <dbReference type="ARBA" id="ARBA00022833"/>
    </source>
</evidence>
<dbReference type="Pfam" id="PF01753">
    <property type="entry name" value="zf-MYND"/>
    <property type="match status" value="2"/>
</dbReference>
<evidence type="ECO:0000256" key="1">
    <source>
        <dbReference type="ARBA" id="ARBA00022723"/>
    </source>
</evidence>
<dbReference type="InterPro" id="IPR002893">
    <property type="entry name" value="Znf_MYND"/>
</dbReference>
<evidence type="ECO:0000256" key="4">
    <source>
        <dbReference type="PROSITE-ProRule" id="PRU00134"/>
    </source>
</evidence>
<evidence type="ECO:0000259" key="6">
    <source>
        <dbReference type="PROSITE" id="PS50865"/>
    </source>
</evidence>
<keyword evidence="2 4" id="KW-0863">Zinc-finger</keyword>
<evidence type="ECO:0000256" key="2">
    <source>
        <dbReference type="ARBA" id="ARBA00022771"/>
    </source>
</evidence>
<feature type="compositionally biased region" description="Basic residues" evidence="5">
    <location>
        <begin position="74"/>
        <end position="83"/>
    </location>
</feature>
<keyword evidence="3" id="KW-0862">Zinc</keyword>
<dbReference type="Gene3D" id="6.10.140.2220">
    <property type="match status" value="2"/>
</dbReference>
<protein>
    <recommendedName>
        <fullName evidence="6">MYND-type domain-containing protein</fullName>
    </recommendedName>
</protein>
<dbReference type="EMBL" id="BLLK01000045">
    <property type="protein sequence ID" value="GFH52353.1"/>
    <property type="molecule type" value="Genomic_DNA"/>
</dbReference>
<dbReference type="PROSITE" id="PS01360">
    <property type="entry name" value="ZF_MYND_1"/>
    <property type="match status" value="1"/>
</dbReference>
<gene>
    <name evidence="7" type="ORF">CTEN210_08829</name>
</gene>
<dbReference type="PROSITE" id="PS50865">
    <property type="entry name" value="ZF_MYND_2"/>
    <property type="match status" value="2"/>
</dbReference>
<dbReference type="GO" id="GO:0000981">
    <property type="term" value="F:DNA-binding transcription factor activity, RNA polymerase II-specific"/>
    <property type="evidence" value="ECO:0007669"/>
    <property type="project" value="TreeGrafter"/>
</dbReference>
<dbReference type="GO" id="GO:0008270">
    <property type="term" value="F:zinc ion binding"/>
    <property type="evidence" value="ECO:0007669"/>
    <property type="project" value="UniProtKB-KW"/>
</dbReference>
<dbReference type="AlphaFoldDB" id="A0AAD3H713"/>
<dbReference type="Proteomes" id="UP001054902">
    <property type="component" value="Unassembled WGS sequence"/>
</dbReference>
<feature type="region of interest" description="Disordered" evidence="5">
    <location>
        <begin position="61"/>
        <end position="83"/>
    </location>
</feature>
<name>A0AAD3H713_9STRA</name>
<dbReference type="GO" id="GO:0005634">
    <property type="term" value="C:nucleus"/>
    <property type="evidence" value="ECO:0007669"/>
    <property type="project" value="TreeGrafter"/>
</dbReference>
<feature type="domain" description="MYND-type" evidence="6">
    <location>
        <begin position="15"/>
        <end position="56"/>
    </location>
</feature>
<dbReference type="PANTHER" id="PTHR10237:SF14">
    <property type="entry name" value="MYND-TYPE DOMAIN-CONTAINING PROTEIN"/>
    <property type="match status" value="1"/>
</dbReference>
<accession>A0AAD3H713</accession>